<keyword evidence="5" id="KW-0732">Signal</keyword>
<evidence type="ECO:0000256" key="2">
    <source>
        <dbReference type="ARBA" id="ARBA00022723"/>
    </source>
</evidence>
<dbReference type="PROSITE" id="PS51007">
    <property type="entry name" value="CYTC"/>
    <property type="match status" value="1"/>
</dbReference>
<feature type="chain" id="PRO_5011561249" evidence="5">
    <location>
        <begin position="29"/>
        <end position="153"/>
    </location>
</feature>
<dbReference type="GO" id="GO:0009055">
    <property type="term" value="F:electron transfer activity"/>
    <property type="evidence" value="ECO:0007669"/>
    <property type="project" value="InterPro"/>
</dbReference>
<name>A0A1I4LE91_9HYPH</name>
<feature type="domain" description="Cytochrome c" evidence="6">
    <location>
        <begin position="60"/>
        <end position="142"/>
    </location>
</feature>
<evidence type="ECO:0000259" key="6">
    <source>
        <dbReference type="PROSITE" id="PS51007"/>
    </source>
</evidence>
<evidence type="ECO:0000256" key="3">
    <source>
        <dbReference type="ARBA" id="ARBA00023004"/>
    </source>
</evidence>
<reference evidence="8" key="1">
    <citation type="submission" date="2016-10" db="EMBL/GenBank/DDBJ databases">
        <authorList>
            <person name="Varghese N."/>
            <person name="Submissions S."/>
        </authorList>
    </citation>
    <scope>NUCLEOTIDE SEQUENCE [LARGE SCALE GENOMIC DNA]</scope>
    <source>
        <strain evidence="8">CGMCC 1.6474</strain>
    </source>
</reference>
<accession>A0A1I4LE91</accession>
<dbReference type="Proteomes" id="UP000198804">
    <property type="component" value="Unassembled WGS sequence"/>
</dbReference>
<evidence type="ECO:0000256" key="5">
    <source>
        <dbReference type="SAM" id="SignalP"/>
    </source>
</evidence>
<proteinExistence type="predicted"/>
<dbReference type="InterPro" id="IPR030991">
    <property type="entry name" value="c550_proteobact"/>
</dbReference>
<dbReference type="SUPFAM" id="SSF46626">
    <property type="entry name" value="Cytochrome c"/>
    <property type="match status" value="1"/>
</dbReference>
<dbReference type="STRING" id="414703.SAMN04488125_1297"/>
<keyword evidence="1 4" id="KW-0349">Heme</keyword>
<evidence type="ECO:0000313" key="8">
    <source>
        <dbReference type="Proteomes" id="UP000198804"/>
    </source>
</evidence>
<dbReference type="OrthoDB" id="9797504at2"/>
<feature type="signal peptide" evidence="5">
    <location>
        <begin position="1"/>
        <end position="28"/>
    </location>
</feature>
<dbReference type="InterPro" id="IPR009056">
    <property type="entry name" value="Cyt_c-like_dom"/>
</dbReference>
<dbReference type="Pfam" id="PF13442">
    <property type="entry name" value="Cytochrome_CBB3"/>
    <property type="match status" value="1"/>
</dbReference>
<dbReference type="GO" id="GO:0020037">
    <property type="term" value="F:heme binding"/>
    <property type="evidence" value="ECO:0007669"/>
    <property type="project" value="InterPro"/>
</dbReference>
<evidence type="ECO:0000256" key="1">
    <source>
        <dbReference type="ARBA" id="ARBA00022617"/>
    </source>
</evidence>
<dbReference type="EMBL" id="FOSV01000029">
    <property type="protein sequence ID" value="SFL88937.1"/>
    <property type="molecule type" value="Genomic_DNA"/>
</dbReference>
<keyword evidence="2 4" id="KW-0479">Metal-binding</keyword>
<evidence type="ECO:0000256" key="4">
    <source>
        <dbReference type="PROSITE-ProRule" id="PRU00433"/>
    </source>
</evidence>
<sequence length="153" mass="16316">MIRTLRAAALALPLAIPLALATTALVHAHGDGAPSAIDTTGLEPLGENDRDKNPYVGNAKAVEIGASGYNKNCARCHGIDAKSGGMAPDLRELDKTEASDIYFLTRVRGGAQRDGRYRMPPFADILSQEAIWAIRTYIESEADKDPAIAAKIN</sequence>
<dbReference type="GO" id="GO:0046872">
    <property type="term" value="F:metal ion binding"/>
    <property type="evidence" value="ECO:0007669"/>
    <property type="project" value="UniProtKB-KW"/>
</dbReference>
<dbReference type="RefSeq" id="WP_091951315.1">
    <property type="nucleotide sequence ID" value="NZ_FOSV01000029.1"/>
</dbReference>
<dbReference type="Gene3D" id="1.10.760.10">
    <property type="entry name" value="Cytochrome c-like domain"/>
    <property type="match status" value="1"/>
</dbReference>
<gene>
    <name evidence="7" type="ORF">SAMN04488125_1297</name>
</gene>
<dbReference type="AlphaFoldDB" id="A0A1I4LE91"/>
<dbReference type="NCBIfam" id="TIGR04494">
    <property type="entry name" value="c550_PedF"/>
    <property type="match status" value="1"/>
</dbReference>
<dbReference type="PANTHER" id="PTHR35008">
    <property type="entry name" value="BLL4482 PROTEIN-RELATED"/>
    <property type="match status" value="1"/>
</dbReference>
<protein>
    <submittedName>
        <fullName evidence="7">Cytochrome c-550 PedF</fullName>
    </submittedName>
</protein>
<dbReference type="InterPro" id="IPR051459">
    <property type="entry name" value="Cytochrome_c-type_DH"/>
</dbReference>
<dbReference type="InterPro" id="IPR036909">
    <property type="entry name" value="Cyt_c-like_dom_sf"/>
</dbReference>
<keyword evidence="3 4" id="KW-0408">Iron</keyword>
<evidence type="ECO:0000313" key="7">
    <source>
        <dbReference type="EMBL" id="SFL88937.1"/>
    </source>
</evidence>
<organism evidence="7 8">
    <name type="scientific">Methylorubrum salsuginis</name>
    <dbReference type="NCBI Taxonomy" id="414703"/>
    <lineage>
        <taxon>Bacteria</taxon>
        <taxon>Pseudomonadati</taxon>
        <taxon>Pseudomonadota</taxon>
        <taxon>Alphaproteobacteria</taxon>
        <taxon>Hyphomicrobiales</taxon>
        <taxon>Methylobacteriaceae</taxon>
        <taxon>Methylorubrum</taxon>
    </lineage>
</organism>
<keyword evidence="8" id="KW-1185">Reference proteome</keyword>
<dbReference type="PANTHER" id="PTHR35008:SF8">
    <property type="entry name" value="ALCOHOL DEHYDROGENASE CYTOCHROME C SUBUNIT"/>
    <property type="match status" value="1"/>
</dbReference>